<comment type="similarity">
    <text evidence="2 7">Belongs to the ExbD/TolR family.</text>
</comment>
<dbReference type="AlphaFoldDB" id="A0A379F2V1"/>
<dbReference type="OrthoDB" id="9810103at2"/>
<keyword evidence="7" id="KW-0653">Protein transport</keyword>
<keyword evidence="6 8" id="KW-0472">Membrane</keyword>
<dbReference type="InterPro" id="IPR003400">
    <property type="entry name" value="ExbD"/>
</dbReference>
<name>A0A379F2V1_9BACT</name>
<evidence type="ECO:0000256" key="5">
    <source>
        <dbReference type="ARBA" id="ARBA00022989"/>
    </source>
</evidence>
<evidence type="ECO:0000256" key="4">
    <source>
        <dbReference type="ARBA" id="ARBA00022692"/>
    </source>
</evidence>
<evidence type="ECO:0000256" key="7">
    <source>
        <dbReference type="RuleBase" id="RU003879"/>
    </source>
</evidence>
<dbReference type="RefSeq" id="WP_115083420.1">
    <property type="nucleotide sequence ID" value="NZ_JABZUA010000046.1"/>
</dbReference>
<keyword evidence="4 7" id="KW-0812">Transmembrane</keyword>
<dbReference type="GO" id="GO:0015031">
    <property type="term" value="P:protein transport"/>
    <property type="evidence" value="ECO:0007669"/>
    <property type="project" value="UniProtKB-KW"/>
</dbReference>
<reference evidence="9 10" key="1">
    <citation type="submission" date="2018-06" db="EMBL/GenBank/DDBJ databases">
        <authorList>
            <consortium name="Pathogen Informatics"/>
            <person name="Doyle S."/>
        </authorList>
    </citation>
    <scope>NUCLEOTIDE SEQUENCE [LARGE SCALE GENOMIC DNA]</scope>
    <source>
        <strain evidence="9 10">NCTC13043</strain>
    </source>
</reference>
<keyword evidence="7" id="KW-0813">Transport</keyword>
<gene>
    <name evidence="9" type="ORF">NCTC13043_01307</name>
</gene>
<comment type="subcellular location">
    <subcellularLocation>
        <location evidence="1">Cell membrane</location>
        <topology evidence="1">Single-pass membrane protein</topology>
    </subcellularLocation>
    <subcellularLocation>
        <location evidence="7">Cell membrane</location>
        <topology evidence="7">Single-pass type II membrane protein</topology>
    </subcellularLocation>
</comment>
<dbReference type="GO" id="GO:0022857">
    <property type="term" value="F:transmembrane transporter activity"/>
    <property type="evidence" value="ECO:0007669"/>
    <property type="project" value="InterPro"/>
</dbReference>
<dbReference type="Proteomes" id="UP000254235">
    <property type="component" value="Unassembled WGS sequence"/>
</dbReference>
<dbReference type="GO" id="GO:0005886">
    <property type="term" value="C:plasma membrane"/>
    <property type="evidence" value="ECO:0007669"/>
    <property type="project" value="UniProtKB-SubCell"/>
</dbReference>
<dbReference type="Pfam" id="PF02472">
    <property type="entry name" value="ExbD"/>
    <property type="match status" value="1"/>
</dbReference>
<evidence type="ECO:0000256" key="8">
    <source>
        <dbReference type="SAM" id="Phobius"/>
    </source>
</evidence>
<protein>
    <submittedName>
        <fullName evidence="9">Biopolymer transport protein ExbD/TolR</fullName>
    </submittedName>
</protein>
<evidence type="ECO:0000256" key="6">
    <source>
        <dbReference type="ARBA" id="ARBA00023136"/>
    </source>
</evidence>
<keyword evidence="5 8" id="KW-1133">Transmembrane helix</keyword>
<evidence type="ECO:0000256" key="3">
    <source>
        <dbReference type="ARBA" id="ARBA00022475"/>
    </source>
</evidence>
<dbReference type="EMBL" id="UGTP01000001">
    <property type="protein sequence ID" value="SUC12694.1"/>
    <property type="molecule type" value="Genomic_DNA"/>
</dbReference>
<evidence type="ECO:0000313" key="9">
    <source>
        <dbReference type="EMBL" id="SUC12694.1"/>
    </source>
</evidence>
<evidence type="ECO:0000256" key="2">
    <source>
        <dbReference type="ARBA" id="ARBA00005811"/>
    </source>
</evidence>
<evidence type="ECO:0000313" key="10">
    <source>
        <dbReference type="Proteomes" id="UP000254235"/>
    </source>
</evidence>
<sequence>MSIYRRRKHNIPELNTASLPDLIFTILFFFMLVTHMRKTTVKVKYQVPQGTELTKLVKKSAISYIYIGTPTNATGNAIGDSMCVQLNDKIVDLKDIKGYLAKERQTMSAVDRKQMSASVRADKNTPMGMINNIKQSLRESNVLKVNFAATFKKHNTTTSY</sequence>
<accession>A0A379F2V1</accession>
<proteinExistence type="inferred from homology"/>
<keyword evidence="3" id="KW-1003">Cell membrane</keyword>
<evidence type="ECO:0000256" key="1">
    <source>
        <dbReference type="ARBA" id="ARBA00004162"/>
    </source>
</evidence>
<dbReference type="GeneID" id="78570994"/>
<feature type="transmembrane region" description="Helical" evidence="8">
    <location>
        <begin position="17"/>
        <end position="34"/>
    </location>
</feature>
<organism evidence="9 10">
    <name type="scientific">Prevotella pallens</name>
    <dbReference type="NCBI Taxonomy" id="60133"/>
    <lineage>
        <taxon>Bacteria</taxon>
        <taxon>Pseudomonadati</taxon>
        <taxon>Bacteroidota</taxon>
        <taxon>Bacteroidia</taxon>
        <taxon>Bacteroidales</taxon>
        <taxon>Prevotellaceae</taxon>
        <taxon>Prevotella</taxon>
    </lineage>
</organism>